<feature type="domain" description="Phosphomevalonate dehydratase small subunit-like" evidence="2">
    <location>
        <begin position="26"/>
        <end position="105"/>
    </location>
</feature>
<dbReference type="PANTHER" id="PTHR36577:SF3">
    <property type="entry name" value="DUF521 DOMAIN PROTEIN (AFU_ORTHOLOGUE AFUA_6G00490)"/>
    <property type="match status" value="1"/>
</dbReference>
<evidence type="ECO:0000259" key="2">
    <source>
        <dbReference type="Pfam" id="PF01989"/>
    </source>
</evidence>
<dbReference type="AlphaFoldDB" id="A0A523XEQ0"/>
<organism evidence="3 4">
    <name type="scientific">candidate division TA06 bacterium</name>
    <dbReference type="NCBI Taxonomy" id="2250710"/>
    <lineage>
        <taxon>Bacteria</taxon>
        <taxon>Bacteria division TA06</taxon>
    </lineage>
</organism>
<comment type="caution">
    <text evidence="3">The sequence shown here is derived from an EMBL/GenBank/DDBJ whole genome shotgun (WGS) entry which is preliminary data.</text>
</comment>
<dbReference type="Gene3D" id="3.50.30.10">
    <property type="entry name" value="Phosphohistidine domain"/>
    <property type="match status" value="1"/>
</dbReference>
<evidence type="ECO:0000313" key="4">
    <source>
        <dbReference type="Proteomes" id="UP000315534"/>
    </source>
</evidence>
<gene>
    <name evidence="3" type="ORF">E3J38_09475</name>
</gene>
<dbReference type="Proteomes" id="UP000315534">
    <property type="component" value="Unassembled WGS sequence"/>
</dbReference>
<dbReference type="Pfam" id="PF01989">
    <property type="entry name" value="AcnX_swivel_put"/>
    <property type="match status" value="1"/>
</dbReference>
<dbReference type="PANTHER" id="PTHR36577">
    <property type="entry name" value="DUF521 DOMAIN PROTEIN (AFU_ORTHOLOGUE AFUA_6G00490)"/>
    <property type="match status" value="1"/>
</dbReference>
<keyword evidence="1" id="KW-0456">Lyase</keyword>
<evidence type="ECO:0000256" key="1">
    <source>
        <dbReference type="ARBA" id="ARBA00023239"/>
    </source>
</evidence>
<dbReference type="InterPro" id="IPR012016">
    <property type="entry name" value="PMDh-S-like"/>
</dbReference>
<sequence>MATVLKGRAVVQGKAEGEALVSRTPFSFFLGVNTDNGVIIEEGHEHEGESISGKILVYPYGKGSSGDCLRLWRCASNDVAPIAIVNRKADCVHVQGAIIANIPMVCNLDRDPIEMIKTGDHVKVDGGNVTVETEKEQKHNMSTNRGERC</sequence>
<dbReference type="SUPFAM" id="SSF52016">
    <property type="entry name" value="LeuD/IlvD-like"/>
    <property type="match status" value="1"/>
</dbReference>
<dbReference type="EMBL" id="SOIP01000544">
    <property type="protein sequence ID" value="TET77762.1"/>
    <property type="molecule type" value="Genomic_DNA"/>
</dbReference>
<proteinExistence type="predicted"/>
<accession>A0A523XEQ0</accession>
<protein>
    <submittedName>
        <fullName evidence="3">DUF126 domain-containing protein</fullName>
    </submittedName>
</protein>
<name>A0A523XEQ0_UNCT6</name>
<dbReference type="InterPro" id="IPR002840">
    <property type="entry name" value="PMDh-S-like_dom"/>
</dbReference>
<dbReference type="PIRSF" id="PIRSF004966">
    <property type="entry name" value="UCP004966"/>
    <property type="match status" value="1"/>
</dbReference>
<dbReference type="GO" id="GO:0016829">
    <property type="term" value="F:lyase activity"/>
    <property type="evidence" value="ECO:0007669"/>
    <property type="project" value="UniProtKB-KW"/>
</dbReference>
<reference evidence="3 4" key="1">
    <citation type="submission" date="2019-03" db="EMBL/GenBank/DDBJ databases">
        <title>Metabolic potential of uncultured bacteria and archaea associated with petroleum seepage in deep-sea sediments.</title>
        <authorList>
            <person name="Dong X."/>
            <person name="Hubert C."/>
        </authorList>
    </citation>
    <scope>NUCLEOTIDE SEQUENCE [LARGE SCALE GENOMIC DNA]</scope>
    <source>
        <strain evidence="3">E29_bin36</strain>
    </source>
</reference>
<evidence type="ECO:0000313" key="3">
    <source>
        <dbReference type="EMBL" id="TET77762.1"/>
    </source>
</evidence>